<feature type="region of interest" description="Disordered" evidence="1">
    <location>
        <begin position="445"/>
        <end position="664"/>
    </location>
</feature>
<reference evidence="3" key="1">
    <citation type="submission" date="2020-10" db="EMBL/GenBank/DDBJ databases">
        <authorList>
            <person name="Kusch S."/>
        </authorList>
    </citation>
    <scope>NUCLEOTIDE SEQUENCE</scope>
    <source>
        <strain evidence="3">SwB9</strain>
    </source>
</reference>
<dbReference type="InterPro" id="IPR006086">
    <property type="entry name" value="XPG-I_dom"/>
</dbReference>
<feature type="compositionally biased region" description="Basic and acidic residues" evidence="1">
    <location>
        <begin position="543"/>
        <end position="561"/>
    </location>
</feature>
<evidence type="ECO:0000259" key="2">
    <source>
        <dbReference type="SMART" id="SM00484"/>
    </source>
</evidence>
<dbReference type="SUPFAM" id="SSF88723">
    <property type="entry name" value="PIN domain-like"/>
    <property type="match status" value="1"/>
</dbReference>
<dbReference type="SMART" id="SM00484">
    <property type="entry name" value="XPGI"/>
    <property type="match status" value="1"/>
</dbReference>
<dbReference type="InterPro" id="IPR029060">
    <property type="entry name" value="PIN-like_dom_sf"/>
</dbReference>
<dbReference type="Gene3D" id="3.40.50.1010">
    <property type="entry name" value="5'-nuclease"/>
    <property type="match status" value="2"/>
</dbReference>
<keyword evidence="4" id="KW-1185">Reference proteome</keyword>
<dbReference type="FunFam" id="3.40.50.1010:FF:000037">
    <property type="entry name" value="Rad2-like endonuclease, putative (AFU_orthologue AFUA_3G13260)"/>
    <property type="match status" value="1"/>
</dbReference>
<organism evidence="3 4">
    <name type="scientific">Sclerotinia trifoliorum</name>
    <dbReference type="NCBI Taxonomy" id="28548"/>
    <lineage>
        <taxon>Eukaryota</taxon>
        <taxon>Fungi</taxon>
        <taxon>Dikarya</taxon>
        <taxon>Ascomycota</taxon>
        <taxon>Pezizomycotina</taxon>
        <taxon>Leotiomycetes</taxon>
        <taxon>Helotiales</taxon>
        <taxon>Sclerotiniaceae</taxon>
        <taxon>Sclerotinia</taxon>
    </lineage>
</organism>
<dbReference type="PANTHER" id="PTHR11081:SF62">
    <property type="entry name" value="XPG-I DOMAIN-CONTAINING PROTEIN"/>
    <property type="match status" value="1"/>
</dbReference>
<proteinExistence type="predicted"/>
<evidence type="ECO:0000313" key="3">
    <source>
        <dbReference type="EMBL" id="CAD6448473.1"/>
    </source>
</evidence>
<dbReference type="EMBL" id="CAJHIA010000032">
    <property type="protein sequence ID" value="CAD6448473.1"/>
    <property type="molecule type" value="Genomic_DNA"/>
</dbReference>
<dbReference type="SUPFAM" id="SSF47807">
    <property type="entry name" value="5' to 3' exonuclease, C-terminal subdomain"/>
    <property type="match status" value="1"/>
</dbReference>
<dbReference type="Proteomes" id="UP000624404">
    <property type="component" value="Unassembled WGS sequence"/>
</dbReference>
<dbReference type="InterPro" id="IPR036279">
    <property type="entry name" value="5-3_exonuclease_C_sf"/>
</dbReference>
<gene>
    <name evidence="3" type="ORF">SCLTRI_LOCUS8265</name>
</gene>
<feature type="compositionally biased region" description="Polar residues" evidence="1">
    <location>
        <begin position="470"/>
        <end position="483"/>
    </location>
</feature>
<evidence type="ECO:0000313" key="4">
    <source>
        <dbReference type="Proteomes" id="UP000624404"/>
    </source>
</evidence>
<dbReference type="AlphaFoldDB" id="A0A8H2W1S5"/>
<feature type="compositionally biased region" description="Polar residues" evidence="1">
    <location>
        <begin position="494"/>
        <end position="525"/>
    </location>
</feature>
<feature type="compositionally biased region" description="Low complexity" evidence="1">
    <location>
        <begin position="583"/>
        <end position="601"/>
    </location>
</feature>
<sequence length="664" mass="74415">MGIPELWQHFDEAGVGENISTAAFAAQHFEKERRPLRIAVDVSIWKRKCYQGKEEVAAIRKQTPAANPNEKNILRKILTLLKLNIQLIFVADGENRPKEKYGGQPPWYKYYTQDDALLRQTVTSVGVKWHEAPGEAEAECAALQSRGVVDAVWTEDSDTFMFGSTLLIRFCYVNKRKVKKFRRNENWVSEPGETTRRIDIDNIIVYQADKIQEKFPGLTRDGLVLFAVLKGGDYSKNGKSLTNCGVLSALKIANAKEGFGKDLCNASDTDFPVWRNRLRESLRKSNIRIDVPDTFPDPRILHLYNKPLISSEKIMSDIGKSWDPSFDEMELQKLIAPRFNFWVGEYIRDIIPILLVRSLASTQPGQEASNNCYRLCVKSKKKMPALQKNVEVLLSAVTSMDIPTWKAEFTKVFQGGNVSPVEEMVECKDFLSCIIDHGTKRAVLPNSLSSKHDRNMVSPGVMSKNKKRAGSSTVSDEIFSSPQEQPPSKRVKSISGQSSGSTPTEPASSHTAITYQPRKISSSIKGTPIRDIPELARNQMSPEQRRESQPEKHPRQGDVKKPSGLTIDLTLDESDEENQFLVASAQTHTSTSSSSQNSPTNVIHEARLLHFGHSMRKPPFLPTTQQSSYGVSPDGHTETQSSPLAKKPLPQGMKEEDFDGFFSD</sequence>
<dbReference type="CDD" id="cd09870">
    <property type="entry name" value="PIN_YEN1"/>
    <property type="match status" value="1"/>
</dbReference>
<comment type="caution">
    <text evidence="3">The sequence shown here is derived from an EMBL/GenBank/DDBJ whole genome shotgun (WGS) entry which is preliminary data.</text>
</comment>
<protein>
    <submittedName>
        <fullName evidence="3">54c5af52-2b26-4922-89a7-17130db5e604</fullName>
    </submittedName>
</protein>
<evidence type="ECO:0000256" key="1">
    <source>
        <dbReference type="SAM" id="MobiDB-lite"/>
    </source>
</evidence>
<dbReference type="PANTHER" id="PTHR11081">
    <property type="entry name" value="FLAP ENDONUCLEASE FAMILY MEMBER"/>
    <property type="match status" value="1"/>
</dbReference>
<dbReference type="Pfam" id="PF00867">
    <property type="entry name" value="XPG_I"/>
    <property type="match status" value="1"/>
</dbReference>
<feature type="domain" description="XPG-I" evidence="2">
    <location>
        <begin position="123"/>
        <end position="193"/>
    </location>
</feature>
<accession>A0A8H2W1S5</accession>
<dbReference type="GO" id="GO:0006281">
    <property type="term" value="P:DNA repair"/>
    <property type="evidence" value="ECO:0007669"/>
    <property type="project" value="UniProtKB-ARBA"/>
</dbReference>
<dbReference type="OrthoDB" id="2959108at2759"/>
<dbReference type="GO" id="GO:0017108">
    <property type="term" value="F:5'-flap endonuclease activity"/>
    <property type="evidence" value="ECO:0007669"/>
    <property type="project" value="TreeGrafter"/>
</dbReference>
<name>A0A8H2W1S5_9HELO</name>
<dbReference type="InterPro" id="IPR006084">
    <property type="entry name" value="XPG/Rad2"/>
</dbReference>
<dbReference type="PRINTS" id="PR00853">
    <property type="entry name" value="XPGRADSUPER"/>
</dbReference>